<evidence type="ECO:0000256" key="7">
    <source>
        <dbReference type="ARBA" id="ARBA00022989"/>
    </source>
</evidence>
<gene>
    <name evidence="13" type="ORF">FHX44_115201</name>
</gene>
<accession>A0A561SWN3</accession>
<dbReference type="Pfam" id="PF00083">
    <property type="entry name" value="Sugar_tr"/>
    <property type="match status" value="2"/>
</dbReference>
<sequence length="433" mass="46394">MAQTVETDFGTLRRVGFSSFIGAMIEWYDFFLYGQAAALVFGQVFFPGGDPLVGTLAAFATFAVGFGARPIGGVIFGHLGDRVGRKSALVATLFLMGIATFLIGILPTYAAIGVWAPVLLVVLRLLQGVAAGGEWGGAVLMLTEHAPPRRRGFYGAWPQMASSAALILATGLMYGMSEALGDEQFLSWGWRVPFLVSFLLIFVGIFIRLRIPESPEFERVKKAEQIADRPVVDAVRTEWRSILLVIGMRVAENVCGYLVSVFALSYATSNLGLAASLGLLANMLAAAVQFVVTPLYGALSDRIGRKPVYLFGAGLHVALAFPFFALVQTKNVPLILIAWVLGYAIANGALFATQPAFFSELFGTKVRYSGISIGYQFSAMIAGGLAPFVATGLVAWAGGATWPVSLYWMAVGLITFVTTLLCRETAPVRTGPR</sequence>
<evidence type="ECO:0000256" key="6">
    <source>
        <dbReference type="ARBA" id="ARBA00022847"/>
    </source>
</evidence>
<dbReference type="InterPro" id="IPR020846">
    <property type="entry name" value="MFS_dom"/>
</dbReference>
<keyword evidence="5 11" id="KW-0812">Transmembrane</keyword>
<evidence type="ECO:0000256" key="3">
    <source>
        <dbReference type="ARBA" id="ARBA00022448"/>
    </source>
</evidence>
<feature type="transmembrane region" description="Helical" evidence="11">
    <location>
        <begin position="273"/>
        <end position="296"/>
    </location>
</feature>
<evidence type="ECO:0000256" key="8">
    <source>
        <dbReference type="ARBA" id="ARBA00023136"/>
    </source>
</evidence>
<dbReference type="Proteomes" id="UP000321261">
    <property type="component" value="Unassembled WGS sequence"/>
</dbReference>
<dbReference type="FunFam" id="1.20.1250.20:FF:000001">
    <property type="entry name" value="Dicarboxylate MFS transporter"/>
    <property type="match status" value="1"/>
</dbReference>
<evidence type="ECO:0000256" key="11">
    <source>
        <dbReference type="SAM" id="Phobius"/>
    </source>
</evidence>
<dbReference type="PROSITE" id="PS50850">
    <property type="entry name" value="MFS"/>
    <property type="match status" value="1"/>
</dbReference>
<feature type="transmembrane region" description="Helical" evidence="11">
    <location>
        <begin position="27"/>
        <end position="46"/>
    </location>
</feature>
<organism evidence="13 14">
    <name type="scientific">Pseudonocardia hierapolitana</name>
    <dbReference type="NCBI Taxonomy" id="1128676"/>
    <lineage>
        <taxon>Bacteria</taxon>
        <taxon>Bacillati</taxon>
        <taxon>Actinomycetota</taxon>
        <taxon>Actinomycetes</taxon>
        <taxon>Pseudonocardiales</taxon>
        <taxon>Pseudonocardiaceae</taxon>
        <taxon>Pseudonocardia</taxon>
    </lineage>
</organism>
<dbReference type="GO" id="GO:0015293">
    <property type="term" value="F:symporter activity"/>
    <property type="evidence" value="ECO:0007669"/>
    <property type="project" value="UniProtKB-KW"/>
</dbReference>
<evidence type="ECO:0000259" key="12">
    <source>
        <dbReference type="PROSITE" id="PS50850"/>
    </source>
</evidence>
<dbReference type="PANTHER" id="PTHR43045:SF1">
    <property type="entry name" value="SHIKIMATE TRANSPORTER"/>
    <property type="match status" value="1"/>
</dbReference>
<evidence type="ECO:0000256" key="1">
    <source>
        <dbReference type="ARBA" id="ARBA00004651"/>
    </source>
</evidence>
<evidence type="ECO:0000256" key="10">
    <source>
        <dbReference type="ARBA" id="ARBA00039918"/>
    </source>
</evidence>
<keyword evidence="14" id="KW-1185">Reference proteome</keyword>
<dbReference type="RefSeq" id="WP_147258156.1">
    <property type="nucleotide sequence ID" value="NZ_VIWU01000001.1"/>
</dbReference>
<keyword evidence="4" id="KW-1003">Cell membrane</keyword>
<dbReference type="InterPro" id="IPR005828">
    <property type="entry name" value="MFS_sugar_transport-like"/>
</dbReference>
<comment type="caution">
    <text evidence="13">The sequence shown here is derived from an EMBL/GenBank/DDBJ whole genome shotgun (WGS) entry which is preliminary data.</text>
</comment>
<feature type="transmembrane region" description="Helical" evidence="11">
    <location>
        <begin position="373"/>
        <end position="398"/>
    </location>
</feature>
<protein>
    <recommendedName>
        <fullName evidence="10">Putative proline/betaine transporter</fullName>
    </recommendedName>
</protein>
<evidence type="ECO:0000256" key="2">
    <source>
        <dbReference type="ARBA" id="ARBA00008240"/>
    </source>
</evidence>
<comment type="similarity">
    <text evidence="2">Belongs to the major facilitator superfamily. Metabolite:H+ Symporter (MHS) family (TC 2.A.1.6) family.</text>
</comment>
<keyword evidence="7 11" id="KW-1133">Transmembrane helix</keyword>
<feature type="transmembrane region" description="Helical" evidence="11">
    <location>
        <begin position="333"/>
        <end position="352"/>
    </location>
</feature>
<name>A0A561SWN3_9PSEU</name>
<feature type="transmembrane region" description="Helical" evidence="11">
    <location>
        <begin position="154"/>
        <end position="176"/>
    </location>
</feature>
<feature type="transmembrane region" description="Helical" evidence="11">
    <location>
        <begin position="308"/>
        <end position="327"/>
    </location>
</feature>
<dbReference type="AlphaFoldDB" id="A0A561SWN3"/>
<keyword evidence="6" id="KW-0769">Symport</keyword>
<dbReference type="CDD" id="cd17369">
    <property type="entry name" value="MFS_ShiA_like"/>
    <property type="match status" value="1"/>
</dbReference>
<comment type="function">
    <text evidence="9">May be a proton symporter involved in the uptake of osmolytes such as proline and glycine betaine.</text>
</comment>
<feature type="transmembrane region" description="Helical" evidence="11">
    <location>
        <begin position="88"/>
        <end position="112"/>
    </location>
</feature>
<keyword evidence="3" id="KW-0813">Transport</keyword>
<dbReference type="SUPFAM" id="SSF103473">
    <property type="entry name" value="MFS general substrate transporter"/>
    <property type="match status" value="1"/>
</dbReference>
<comment type="subcellular location">
    <subcellularLocation>
        <location evidence="1">Cell membrane</location>
        <topology evidence="1">Multi-pass membrane protein</topology>
    </subcellularLocation>
</comment>
<evidence type="ECO:0000313" key="14">
    <source>
        <dbReference type="Proteomes" id="UP000321261"/>
    </source>
</evidence>
<reference evidence="13 14" key="1">
    <citation type="submission" date="2019-06" db="EMBL/GenBank/DDBJ databases">
        <title>Sequencing the genomes of 1000 actinobacteria strains.</title>
        <authorList>
            <person name="Klenk H.-P."/>
        </authorList>
    </citation>
    <scope>NUCLEOTIDE SEQUENCE [LARGE SCALE GENOMIC DNA]</scope>
    <source>
        <strain evidence="13 14">DSM 45671</strain>
    </source>
</reference>
<evidence type="ECO:0000256" key="9">
    <source>
        <dbReference type="ARBA" id="ARBA00037295"/>
    </source>
</evidence>
<keyword evidence="8 11" id="KW-0472">Membrane</keyword>
<dbReference type="OrthoDB" id="9066401at2"/>
<proteinExistence type="inferred from homology"/>
<evidence type="ECO:0000256" key="4">
    <source>
        <dbReference type="ARBA" id="ARBA00022475"/>
    </source>
</evidence>
<feature type="transmembrane region" description="Helical" evidence="11">
    <location>
        <begin position="118"/>
        <end position="142"/>
    </location>
</feature>
<dbReference type="InterPro" id="IPR036259">
    <property type="entry name" value="MFS_trans_sf"/>
</dbReference>
<feature type="domain" description="Major facilitator superfamily (MFS) profile" evidence="12">
    <location>
        <begin position="15"/>
        <end position="427"/>
    </location>
</feature>
<feature type="transmembrane region" description="Helical" evidence="11">
    <location>
        <begin position="52"/>
        <end position="76"/>
    </location>
</feature>
<dbReference type="PANTHER" id="PTHR43045">
    <property type="entry name" value="SHIKIMATE TRANSPORTER"/>
    <property type="match status" value="1"/>
</dbReference>
<dbReference type="Gene3D" id="1.20.1250.20">
    <property type="entry name" value="MFS general substrate transporter like domains"/>
    <property type="match status" value="2"/>
</dbReference>
<evidence type="ECO:0000313" key="13">
    <source>
        <dbReference type="EMBL" id="TWF79272.1"/>
    </source>
</evidence>
<dbReference type="EMBL" id="VIWU01000001">
    <property type="protein sequence ID" value="TWF79272.1"/>
    <property type="molecule type" value="Genomic_DNA"/>
</dbReference>
<evidence type="ECO:0000256" key="5">
    <source>
        <dbReference type="ARBA" id="ARBA00022692"/>
    </source>
</evidence>
<feature type="transmembrane region" description="Helical" evidence="11">
    <location>
        <begin position="404"/>
        <end position="423"/>
    </location>
</feature>
<dbReference type="GO" id="GO:0005886">
    <property type="term" value="C:plasma membrane"/>
    <property type="evidence" value="ECO:0007669"/>
    <property type="project" value="UniProtKB-SubCell"/>
</dbReference>
<feature type="transmembrane region" description="Helical" evidence="11">
    <location>
        <begin position="188"/>
        <end position="209"/>
    </location>
</feature>
<feature type="transmembrane region" description="Helical" evidence="11">
    <location>
        <begin position="242"/>
        <end position="267"/>
    </location>
</feature>